<proteinExistence type="inferred from homology"/>
<dbReference type="AlphaFoldDB" id="A0A3P7MR53"/>
<dbReference type="GO" id="GO:0005576">
    <property type="term" value="C:extracellular region"/>
    <property type="evidence" value="ECO:0007669"/>
    <property type="project" value="UniProtKB-SubCell"/>
</dbReference>
<evidence type="ECO:0000313" key="7">
    <source>
        <dbReference type="EMBL" id="VDN26283.1"/>
    </source>
</evidence>
<name>A0A3P7MR53_CYLGO</name>
<keyword evidence="8" id="KW-1185">Reference proteome</keyword>
<organism evidence="7 8">
    <name type="scientific">Cylicostephanus goldi</name>
    <name type="common">Nematode worm</name>
    <dbReference type="NCBI Taxonomy" id="71465"/>
    <lineage>
        <taxon>Eukaryota</taxon>
        <taxon>Metazoa</taxon>
        <taxon>Ecdysozoa</taxon>
        <taxon>Nematoda</taxon>
        <taxon>Chromadorea</taxon>
        <taxon>Rhabditida</taxon>
        <taxon>Rhabditina</taxon>
        <taxon>Rhabditomorpha</taxon>
        <taxon>Strongyloidea</taxon>
        <taxon>Strongylidae</taxon>
        <taxon>Cylicostephanus</taxon>
    </lineage>
</organism>
<keyword evidence="3" id="KW-0964">Secreted</keyword>
<evidence type="ECO:0000256" key="4">
    <source>
        <dbReference type="ARBA" id="ARBA00022729"/>
    </source>
</evidence>
<dbReference type="InterPro" id="IPR008632">
    <property type="entry name" value="Gp-FAR-1"/>
</dbReference>
<evidence type="ECO:0000256" key="5">
    <source>
        <dbReference type="ARBA" id="ARBA00023054"/>
    </source>
</evidence>
<evidence type="ECO:0000256" key="2">
    <source>
        <dbReference type="ARBA" id="ARBA00006648"/>
    </source>
</evidence>
<dbReference type="GO" id="GO:0008289">
    <property type="term" value="F:lipid binding"/>
    <property type="evidence" value="ECO:0007669"/>
    <property type="project" value="UniProtKB-KW"/>
</dbReference>
<reference evidence="7 8" key="1">
    <citation type="submission" date="2018-11" db="EMBL/GenBank/DDBJ databases">
        <authorList>
            <consortium name="Pathogen Informatics"/>
        </authorList>
    </citation>
    <scope>NUCLEOTIDE SEQUENCE [LARGE SCALE GENOMIC DNA]</scope>
</reference>
<dbReference type="EMBL" id="UYRV01110825">
    <property type="protein sequence ID" value="VDN26283.1"/>
    <property type="molecule type" value="Genomic_DNA"/>
</dbReference>
<comment type="subcellular location">
    <subcellularLocation>
        <location evidence="1">Secreted</location>
    </subcellularLocation>
</comment>
<dbReference type="Gene3D" id="1.20.120.1100">
    <property type="match status" value="1"/>
</dbReference>
<comment type="similarity">
    <text evidence="2">Belongs to the fatty-acid and retinol-binding protein (FARBP) family.</text>
</comment>
<dbReference type="Pfam" id="PF05823">
    <property type="entry name" value="Gp-FAR-1"/>
    <property type="match status" value="1"/>
</dbReference>
<protein>
    <submittedName>
        <fullName evidence="7">Uncharacterized protein</fullName>
    </submittedName>
</protein>
<evidence type="ECO:0000256" key="6">
    <source>
        <dbReference type="ARBA" id="ARBA00023121"/>
    </source>
</evidence>
<evidence type="ECO:0000313" key="8">
    <source>
        <dbReference type="Proteomes" id="UP000271889"/>
    </source>
</evidence>
<dbReference type="Proteomes" id="UP000271889">
    <property type="component" value="Unassembled WGS sequence"/>
</dbReference>
<accession>A0A3P7MR53</accession>
<keyword evidence="6" id="KW-0446">Lipid-binding</keyword>
<keyword evidence="5" id="KW-0175">Coiled coil</keyword>
<evidence type="ECO:0000256" key="3">
    <source>
        <dbReference type="ARBA" id="ARBA00022525"/>
    </source>
</evidence>
<dbReference type="OrthoDB" id="10424463at2759"/>
<gene>
    <name evidence="7" type="ORF">CGOC_LOCUS10345</name>
</gene>
<sequence length="89" mass="10021">MHDSAKKQLAELTPEVQAFAKNKTEYLWKIKYLFDSETLTSSAAGEITLGLIDEFNALSGDAKDYFQKAFPASVAFLTSKETVKRLQER</sequence>
<keyword evidence="4" id="KW-0732">Signal</keyword>
<evidence type="ECO:0000256" key="1">
    <source>
        <dbReference type="ARBA" id="ARBA00004613"/>
    </source>
</evidence>